<dbReference type="EMBL" id="SKBN01000232">
    <property type="protein sequence ID" value="TGJ80264.1"/>
    <property type="molecule type" value="Genomic_DNA"/>
</dbReference>
<evidence type="ECO:0000256" key="2">
    <source>
        <dbReference type="ARBA" id="ARBA00008566"/>
    </source>
</evidence>
<feature type="transmembrane region" description="Helical" evidence="8">
    <location>
        <begin position="139"/>
        <end position="160"/>
    </location>
</feature>
<dbReference type="OrthoDB" id="1099at2759"/>
<feature type="transmembrane region" description="Helical" evidence="8">
    <location>
        <begin position="207"/>
        <end position="230"/>
    </location>
</feature>
<name>A0A4Z0Y8U5_9PEZI</name>
<evidence type="ECO:0000256" key="7">
    <source>
        <dbReference type="ARBA" id="ARBA00023136"/>
    </source>
</evidence>
<evidence type="ECO:0000313" key="9">
    <source>
        <dbReference type="EMBL" id="TGJ80264.1"/>
    </source>
</evidence>
<keyword evidence="4" id="KW-1003">Cell membrane</keyword>
<evidence type="ECO:0000256" key="5">
    <source>
        <dbReference type="ARBA" id="ARBA00022692"/>
    </source>
</evidence>
<dbReference type="Gene3D" id="1.50.10.150">
    <property type="entry name" value="Voltage-dependent anion channel"/>
    <property type="match status" value="1"/>
</dbReference>
<accession>A0A4Z0Y8U5</accession>
<feature type="transmembrane region" description="Helical" evidence="8">
    <location>
        <begin position="34"/>
        <end position="55"/>
    </location>
</feature>
<comment type="caution">
    <text evidence="9">The sequence shown here is derived from an EMBL/GenBank/DDBJ whole genome shotgun (WGS) entry which is preliminary data.</text>
</comment>
<gene>
    <name evidence="9" type="ORF">E0Z10_g8506</name>
</gene>
<feature type="transmembrane region" description="Helical" evidence="8">
    <location>
        <begin position="291"/>
        <end position="316"/>
    </location>
</feature>
<evidence type="ECO:0000256" key="3">
    <source>
        <dbReference type="ARBA" id="ARBA00022448"/>
    </source>
</evidence>
<comment type="similarity">
    <text evidence="2">Belongs to the tellurite-resistance/dicarboxylate transporter (TDT) family.</text>
</comment>
<feature type="transmembrane region" description="Helical" evidence="8">
    <location>
        <begin position="67"/>
        <end position="86"/>
    </location>
</feature>
<dbReference type="InterPro" id="IPR004695">
    <property type="entry name" value="SLAC1/Mae1/Ssu1/TehA"/>
</dbReference>
<comment type="subcellular location">
    <subcellularLocation>
        <location evidence="1">Cell membrane</location>
        <topology evidence="1">Multi-pass membrane protein</topology>
    </subcellularLocation>
</comment>
<evidence type="ECO:0000256" key="1">
    <source>
        <dbReference type="ARBA" id="ARBA00004651"/>
    </source>
</evidence>
<keyword evidence="5 8" id="KW-0812">Transmembrane</keyword>
<dbReference type="InterPro" id="IPR051629">
    <property type="entry name" value="Sulfite_efflux_TDT"/>
</dbReference>
<dbReference type="Proteomes" id="UP000297716">
    <property type="component" value="Unassembled WGS sequence"/>
</dbReference>
<dbReference type="InterPro" id="IPR038665">
    <property type="entry name" value="Voltage-dep_anion_channel_sf"/>
</dbReference>
<proteinExistence type="inferred from homology"/>
<feature type="transmembrane region" description="Helical" evidence="8">
    <location>
        <begin position="424"/>
        <end position="446"/>
    </location>
</feature>
<protein>
    <recommendedName>
        <fullName evidence="11">Sulfite efflux pump SSU1</fullName>
    </recommendedName>
</protein>
<evidence type="ECO:0008006" key="11">
    <source>
        <dbReference type="Google" id="ProtNLM"/>
    </source>
</evidence>
<evidence type="ECO:0000256" key="4">
    <source>
        <dbReference type="ARBA" id="ARBA00022475"/>
    </source>
</evidence>
<feature type="transmembrane region" description="Helical" evidence="8">
    <location>
        <begin position="360"/>
        <end position="382"/>
    </location>
</feature>
<dbReference type="GO" id="GO:0000319">
    <property type="term" value="F:sulfite transmembrane transporter activity"/>
    <property type="evidence" value="ECO:0007669"/>
    <property type="project" value="TreeGrafter"/>
</dbReference>
<feature type="transmembrane region" description="Helical" evidence="8">
    <location>
        <begin position="175"/>
        <end position="195"/>
    </location>
</feature>
<keyword evidence="10" id="KW-1185">Reference proteome</keyword>
<feature type="transmembrane region" description="Helical" evidence="8">
    <location>
        <begin position="328"/>
        <end position="348"/>
    </location>
</feature>
<sequence length="526" mass="58069">MPLLPTEEPERPQWIIEPVESGFLRLVQNFDFKWYGSTMGTGIVAILLFTFSNLYTKASSVLFQLSVIFYITNIVLFSLIFMMTVLRYTLYPRLFIIMISDPGQAMYLGTFPMGFATIISMTVNIMVPRFGAPWAEVAWVFWWIDVVVSMATALGVPWLLQVKHHGITDLDKMTAGWLLPIVAPIVAAGTGSVVASGLDPNRALITVLTSYTILGTGLPAALSVIVIYFMRVATKKLPSTEHMVSTFLPLGPLGQGGFAAQKLGEQAFRVFPITNTLSPVNGQGNSLAGEILYTVGFIIAIILWGFGIMWLFFAVLSVTRQKVPFSQGWWAFTFPLGVFAMSTITMGINLPSKTFQALGTLFGAAVVIMWFFVVSIMVSRLVGGKKHAIFMAPEVTGAHNQLLDQPVLDIHDAEVVLLLRRRSFTAVLVLVGVNTTVMWIIAALYVQLTVFSLAGNYWHAVAQLVSNDTIPLLEKSGKMNDEDVTKQLNLESEDFLVKIERSAQMVSSRWSNCISEMASVCSKLCR</sequence>
<organism evidence="9 10">
    <name type="scientific">Xylaria hypoxylon</name>
    <dbReference type="NCBI Taxonomy" id="37992"/>
    <lineage>
        <taxon>Eukaryota</taxon>
        <taxon>Fungi</taxon>
        <taxon>Dikarya</taxon>
        <taxon>Ascomycota</taxon>
        <taxon>Pezizomycotina</taxon>
        <taxon>Sordariomycetes</taxon>
        <taxon>Xylariomycetidae</taxon>
        <taxon>Xylariales</taxon>
        <taxon>Xylariaceae</taxon>
        <taxon>Xylaria</taxon>
    </lineage>
</organism>
<keyword evidence="6 8" id="KW-1133">Transmembrane helix</keyword>
<dbReference type="PANTHER" id="PTHR31686">
    <property type="match status" value="1"/>
</dbReference>
<evidence type="ECO:0000256" key="8">
    <source>
        <dbReference type="SAM" id="Phobius"/>
    </source>
</evidence>
<dbReference type="PANTHER" id="PTHR31686:SF3">
    <property type="entry name" value="ACID TRANSPORT PROTEIN, PUTATIVE (AFU_ORTHOLOGUE AFUA_4G09410)-RELATED"/>
    <property type="match status" value="1"/>
</dbReference>
<evidence type="ECO:0000256" key="6">
    <source>
        <dbReference type="ARBA" id="ARBA00022989"/>
    </source>
</evidence>
<keyword evidence="7 8" id="KW-0472">Membrane</keyword>
<dbReference type="CDD" id="cd09318">
    <property type="entry name" value="TDT_SSU1"/>
    <property type="match status" value="1"/>
</dbReference>
<reference evidence="9 10" key="1">
    <citation type="submission" date="2019-03" db="EMBL/GenBank/DDBJ databases">
        <title>Draft genome sequence of Xylaria hypoxylon DSM 108379, a ubiquitous saprotrophic-parasitic fungi on hardwood.</title>
        <authorList>
            <person name="Buettner E."/>
            <person name="Leonhardt S."/>
            <person name="Gebauer A.M."/>
            <person name="Liers C."/>
            <person name="Hofrichter M."/>
            <person name="Kellner H."/>
        </authorList>
    </citation>
    <scope>NUCLEOTIDE SEQUENCE [LARGE SCALE GENOMIC DNA]</scope>
    <source>
        <strain evidence="9 10">DSM 108379</strain>
    </source>
</reference>
<evidence type="ECO:0000313" key="10">
    <source>
        <dbReference type="Proteomes" id="UP000297716"/>
    </source>
</evidence>
<feature type="transmembrane region" description="Helical" evidence="8">
    <location>
        <begin position="106"/>
        <end position="127"/>
    </location>
</feature>
<dbReference type="Pfam" id="PF03595">
    <property type="entry name" value="SLAC1"/>
    <property type="match status" value="1"/>
</dbReference>
<dbReference type="AlphaFoldDB" id="A0A4Z0Y8U5"/>
<keyword evidence="3" id="KW-0813">Transport</keyword>
<dbReference type="GO" id="GO:0005886">
    <property type="term" value="C:plasma membrane"/>
    <property type="evidence" value="ECO:0007669"/>
    <property type="project" value="UniProtKB-SubCell"/>
</dbReference>